<evidence type="ECO:0000256" key="1">
    <source>
        <dbReference type="ARBA" id="ARBA00007749"/>
    </source>
</evidence>
<dbReference type="InterPro" id="IPR036866">
    <property type="entry name" value="RibonucZ/Hydroxyglut_hydro"/>
</dbReference>
<sequence>MLFSTLLLVSLVGGVCASCRDFGIPASTFTVEVRAFQVQNSTLVDLAHTLVKPVLPGRENGSFPVYAFLLDHRDSKNRTRRIMFDLGFRKDPSNFAPALVPYFTSGAVHFEPSGRDVTDLLHAGGISLDIIDTVIWSHAHFDHIGDMSKFPNTTRLVLGSETDTSTYPTSPNATLQESDFAGREVVKIDFATANLTFSGLKAIDFFGDGSFYLLDTPGHLAGHLSALARVTPTSFVSLGADTFHFAGQMRPRPALQNNFSCPGHLLEYAKEHISTDYFWSPESRDGAFDVHSRSQPLLGVSDTPDAFIADPVTALVSVEKLAAFDSDPDIFVLASHDISLRAALPYFPASLNDWKAKQLKTKTVWSFLDNTNPGFVFSPINGTH</sequence>
<comment type="caution">
    <text evidence="7">The sequence shown here is derived from an EMBL/GenBank/DDBJ whole genome shotgun (WGS) entry which is preliminary data.</text>
</comment>
<keyword evidence="8" id="KW-1185">Reference proteome</keyword>
<dbReference type="Proteomes" id="UP001215598">
    <property type="component" value="Unassembled WGS sequence"/>
</dbReference>
<dbReference type="InterPro" id="IPR051013">
    <property type="entry name" value="MBL_superfamily_lactonases"/>
</dbReference>
<dbReference type="PANTHER" id="PTHR42978">
    <property type="entry name" value="QUORUM-QUENCHING LACTONASE YTNP-RELATED-RELATED"/>
    <property type="match status" value="1"/>
</dbReference>
<feature type="chain" id="PRO_5042048884" description="Metallo-beta-lactamase domain-containing protein" evidence="5">
    <location>
        <begin position="18"/>
        <end position="384"/>
    </location>
</feature>
<evidence type="ECO:0000256" key="5">
    <source>
        <dbReference type="SAM" id="SignalP"/>
    </source>
</evidence>
<name>A0AAD7H630_9AGAR</name>
<evidence type="ECO:0000313" key="8">
    <source>
        <dbReference type="Proteomes" id="UP001215598"/>
    </source>
</evidence>
<dbReference type="GO" id="GO:0046872">
    <property type="term" value="F:metal ion binding"/>
    <property type="evidence" value="ECO:0007669"/>
    <property type="project" value="UniProtKB-KW"/>
</dbReference>
<organism evidence="7 8">
    <name type="scientific">Mycena metata</name>
    <dbReference type="NCBI Taxonomy" id="1033252"/>
    <lineage>
        <taxon>Eukaryota</taxon>
        <taxon>Fungi</taxon>
        <taxon>Dikarya</taxon>
        <taxon>Basidiomycota</taxon>
        <taxon>Agaricomycotina</taxon>
        <taxon>Agaricomycetes</taxon>
        <taxon>Agaricomycetidae</taxon>
        <taxon>Agaricales</taxon>
        <taxon>Marasmiineae</taxon>
        <taxon>Mycenaceae</taxon>
        <taxon>Mycena</taxon>
    </lineage>
</organism>
<dbReference type="SUPFAM" id="SSF56281">
    <property type="entry name" value="Metallo-hydrolase/oxidoreductase"/>
    <property type="match status" value="1"/>
</dbReference>
<comment type="similarity">
    <text evidence="1">Belongs to the metallo-beta-lactamase superfamily.</text>
</comment>
<feature type="signal peptide" evidence="5">
    <location>
        <begin position="1"/>
        <end position="17"/>
    </location>
</feature>
<gene>
    <name evidence="7" type="ORF">B0H16DRAFT_1899572</name>
</gene>
<keyword evidence="2" id="KW-0479">Metal-binding</keyword>
<evidence type="ECO:0000256" key="4">
    <source>
        <dbReference type="ARBA" id="ARBA00022833"/>
    </source>
</evidence>
<evidence type="ECO:0000259" key="6">
    <source>
        <dbReference type="SMART" id="SM00849"/>
    </source>
</evidence>
<dbReference type="AlphaFoldDB" id="A0AAD7H630"/>
<dbReference type="Pfam" id="PF00753">
    <property type="entry name" value="Lactamase_B"/>
    <property type="match status" value="1"/>
</dbReference>
<evidence type="ECO:0000256" key="3">
    <source>
        <dbReference type="ARBA" id="ARBA00022801"/>
    </source>
</evidence>
<evidence type="ECO:0000313" key="7">
    <source>
        <dbReference type="EMBL" id="KAJ7713301.1"/>
    </source>
</evidence>
<evidence type="ECO:0000256" key="2">
    <source>
        <dbReference type="ARBA" id="ARBA00022723"/>
    </source>
</evidence>
<reference evidence="7" key="1">
    <citation type="submission" date="2023-03" db="EMBL/GenBank/DDBJ databases">
        <title>Massive genome expansion in bonnet fungi (Mycena s.s.) driven by repeated elements and novel gene families across ecological guilds.</title>
        <authorList>
            <consortium name="Lawrence Berkeley National Laboratory"/>
            <person name="Harder C.B."/>
            <person name="Miyauchi S."/>
            <person name="Viragh M."/>
            <person name="Kuo A."/>
            <person name="Thoen E."/>
            <person name="Andreopoulos B."/>
            <person name="Lu D."/>
            <person name="Skrede I."/>
            <person name="Drula E."/>
            <person name="Henrissat B."/>
            <person name="Morin E."/>
            <person name="Kohler A."/>
            <person name="Barry K."/>
            <person name="LaButti K."/>
            <person name="Morin E."/>
            <person name="Salamov A."/>
            <person name="Lipzen A."/>
            <person name="Mereny Z."/>
            <person name="Hegedus B."/>
            <person name="Baldrian P."/>
            <person name="Stursova M."/>
            <person name="Weitz H."/>
            <person name="Taylor A."/>
            <person name="Grigoriev I.V."/>
            <person name="Nagy L.G."/>
            <person name="Martin F."/>
            <person name="Kauserud H."/>
        </authorList>
    </citation>
    <scope>NUCLEOTIDE SEQUENCE</scope>
    <source>
        <strain evidence="7">CBHHK182m</strain>
    </source>
</reference>
<keyword evidence="4" id="KW-0862">Zinc</keyword>
<dbReference type="EMBL" id="JARKIB010000346">
    <property type="protein sequence ID" value="KAJ7713301.1"/>
    <property type="molecule type" value="Genomic_DNA"/>
</dbReference>
<dbReference type="SMART" id="SM00849">
    <property type="entry name" value="Lactamase_B"/>
    <property type="match status" value="1"/>
</dbReference>
<accession>A0AAD7H630</accession>
<dbReference type="Gene3D" id="3.60.15.10">
    <property type="entry name" value="Ribonuclease Z/Hydroxyacylglutathione hydrolase-like"/>
    <property type="match status" value="1"/>
</dbReference>
<feature type="domain" description="Metallo-beta-lactamase" evidence="6">
    <location>
        <begin position="64"/>
        <end position="264"/>
    </location>
</feature>
<dbReference type="InterPro" id="IPR001279">
    <property type="entry name" value="Metallo-B-lactamas"/>
</dbReference>
<keyword evidence="5" id="KW-0732">Signal</keyword>
<proteinExistence type="inferred from homology"/>
<dbReference type="CDD" id="cd07730">
    <property type="entry name" value="metallo-hydrolase-like_MBL-fold"/>
    <property type="match status" value="1"/>
</dbReference>
<dbReference type="GO" id="GO:0016787">
    <property type="term" value="F:hydrolase activity"/>
    <property type="evidence" value="ECO:0007669"/>
    <property type="project" value="UniProtKB-KW"/>
</dbReference>
<protein>
    <recommendedName>
        <fullName evidence="6">Metallo-beta-lactamase domain-containing protein</fullName>
    </recommendedName>
</protein>
<keyword evidence="3" id="KW-0378">Hydrolase</keyword>
<dbReference type="PANTHER" id="PTHR42978:SF5">
    <property type="entry name" value="METALLO-BETA-LACTAMASE DOMAIN-CONTAINING PROTEIN"/>
    <property type="match status" value="1"/>
</dbReference>